<proteinExistence type="evidence at transcript level"/>
<dbReference type="Gene3D" id="1.10.287.820">
    <property type="entry name" value="Acid-sensing ion channel domain"/>
    <property type="match status" value="1"/>
</dbReference>
<accession>W8AU79</accession>
<evidence type="ECO:0000256" key="12">
    <source>
        <dbReference type="RuleBase" id="RU000679"/>
    </source>
</evidence>
<evidence type="ECO:0000256" key="6">
    <source>
        <dbReference type="ARBA" id="ARBA00022989"/>
    </source>
</evidence>
<evidence type="ECO:0000256" key="5">
    <source>
        <dbReference type="ARBA" id="ARBA00022692"/>
    </source>
</evidence>
<keyword evidence="8 12" id="KW-0406">Ion transport</keyword>
<evidence type="ECO:0000256" key="4">
    <source>
        <dbReference type="ARBA" id="ARBA00022461"/>
    </source>
</evidence>
<keyword evidence="11 12" id="KW-0407">Ion channel</keyword>
<dbReference type="Pfam" id="PF00858">
    <property type="entry name" value="ASC"/>
    <property type="match status" value="1"/>
</dbReference>
<evidence type="ECO:0000256" key="1">
    <source>
        <dbReference type="ARBA" id="ARBA00004141"/>
    </source>
</evidence>
<dbReference type="EMBL" id="GAMC01018307">
    <property type="protein sequence ID" value="JAB88248.1"/>
    <property type="molecule type" value="mRNA"/>
</dbReference>
<keyword evidence="9" id="KW-0472">Membrane</keyword>
<evidence type="ECO:0000256" key="10">
    <source>
        <dbReference type="ARBA" id="ARBA00023201"/>
    </source>
</evidence>
<dbReference type="InterPro" id="IPR001873">
    <property type="entry name" value="ENaC"/>
</dbReference>
<gene>
    <name evidence="13" type="primary">NACH</name>
</gene>
<name>W8AU79_CERCA</name>
<keyword evidence="7" id="KW-0915">Sodium</keyword>
<dbReference type="GO" id="GO:0005886">
    <property type="term" value="C:plasma membrane"/>
    <property type="evidence" value="ECO:0007669"/>
    <property type="project" value="TreeGrafter"/>
</dbReference>
<organism evidence="13">
    <name type="scientific">Ceratitis capitata</name>
    <name type="common">Mediterranean fruit fly</name>
    <name type="synonym">Tephritis capitata</name>
    <dbReference type="NCBI Taxonomy" id="7213"/>
    <lineage>
        <taxon>Eukaryota</taxon>
        <taxon>Metazoa</taxon>
        <taxon>Ecdysozoa</taxon>
        <taxon>Arthropoda</taxon>
        <taxon>Hexapoda</taxon>
        <taxon>Insecta</taxon>
        <taxon>Pterygota</taxon>
        <taxon>Neoptera</taxon>
        <taxon>Endopterygota</taxon>
        <taxon>Diptera</taxon>
        <taxon>Brachycera</taxon>
        <taxon>Muscomorpha</taxon>
        <taxon>Tephritoidea</taxon>
        <taxon>Tephritidae</taxon>
        <taxon>Ceratitis</taxon>
        <taxon>Ceratitis</taxon>
    </lineage>
</organism>
<keyword evidence="3 12" id="KW-0813">Transport</keyword>
<reference evidence="13" key="2">
    <citation type="journal article" date="2014" name="BMC Genomics">
        <title>A genomic perspective to assessing quality of mass-reared SIT flies used in Mediterranean fruit fly (Ceratitis capitata) eradication in California.</title>
        <authorList>
            <person name="Calla B."/>
            <person name="Hall B."/>
            <person name="Hou S."/>
            <person name="Geib S.M."/>
        </authorList>
    </citation>
    <scope>NUCLEOTIDE SEQUENCE</scope>
</reference>
<dbReference type="Gene3D" id="2.60.470.10">
    <property type="entry name" value="Acid-sensing ion channels like domains"/>
    <property type="match status" value="1"/>
</dbReference>
<evidence type="ECO:0000256" key="11">
    <source>
        <dbReference type="ARBA" id="ARBA00023303"/>
    </source>
</evidence>
<keyword evidence="10 12" id="KW-0739">Sodium transport</keyword>
<evidence type="ECO:0000313" key="13">
    <source>
        <dbReference type="EMBL" id="JAB88248.1"/>
    </source>
</evidence>
<comment type="subcellular location">
    <subcellularLocation>
        <location evidence="1">Membrane</location>
        <topology evidence="1">Multi-pass membrane protein</topology>
    </subcellularLocation>
</comment>
<evidence type="ECO:0000256" key="9">
    <source>
        <dbReference type="ARBA" id="ARBA00023136"/>
    </source>
</evidence>
<keyword evidence="5 12" id="KW-0812">Transmembrane</keyword>
<evidence type="ECO:0000256" key="7">
    <source>
        <dbReference type="ARBA" id="ARBA00023053"/>
    </source>
</evidence>
<evidence type="ECO:0000256" key="2">
    <source>
        <dbReference type="ARBA" id="ARBA00007193"/>
    </source>
</evidence>
<dbReference type="AlphaFoldDB" id="W8AU79"/>
<reference evidence="13" key="1">
    <citation type="submission" date="2013-07" db="EMBL/GenBank/DDBJ databases">
        <authorList>
            <person name="Geib S."/>
        </authorList>
    </citation>
    <scope>NUCLEOTIDE SEQUENCE</scope>
</reference>
<evidence type="ECO:0000256" key="3">
    <source>
        <dbReference type="ARBA" id="ARBA00022448"/>
    </source>
</evidence>
<dbReference type="PANTHER" id="PTHR11690:SF243">
    <property type="entry name" value="PICKPOCKET 12-RELATED"/>
    <property type="match status" value="1"/>
</dbReference>
<dbReference type="PANTHER" id="PTHR11690">
    <property type="entry name" value="AMILORIDE-SENSITIVE SODIUM CHANNEL-RELATED"/>
    <property type="match status" value="1"/>
</dbReference>
<dbReference type="PROSITE" id="PS01206">
    <property type="entry name" value="ASC"/>
    <property type="match status" value="1"/>
</dbReference>
<dbReference type="GO" id="GO:0015280">
    <property type="term" value="F:ligand-gated sodium channel activity"/>
    <property type="evidence" value="ECO:0007669"/>
    <property type="project" value="TreeGrafter"/>
</dbReference>
<keyword evidence="4 12" id="KW-0894">Sodium channel</keyword>
<sequence>MNQALKSRVANFTKNSMEYEVMQFSCDMKSNLTVLDAIKDWRFPTEVILNVSQSCERMLLDCTFGGVSYNCTDLFQPVLLDEGLCCTFNSLDPVYRFKNISNQFAFNTSYPPNVKPVDYSLENGYQNPLPEHYSPMRAIGYGITVGLSVVLNVDSDEYYCSTSNSIGFKLSIHNPEVVPDIRENGLLLPPGQESFVRLLPTQLIAHKKLRNLSRKQRNCLFEEESKLNVFSYYSYENCVYECRTEILITHCGCIPPHIYTKYSNFTVCSYKEWPCFLRANYLSKRNDQFCGQQCLPKCFSKSFKVDIFSAKLNKTFLEISSPIIANMSSAYVDKNIAVARFYLNQYNYESTIKSPYIDAIDVLDLADM</sequence>
<comment type="similarity">
    <text evidence="2 12">Belongs to the amiloride-sensitive sodium channel (TC 1.A.6) family.</text>
</comment>
<dbReference type="InterPro" id="IPR020903">
    <property type="entry name" value="ENaC_CS"/>
</dbReference>
<protein>
    <submittedName>
        <fullName evidence="13">Sodium channel protein Nach</fullName>
    </submittedName>
</protein>
<keyword evidence="6" id="KW-1133">Transmembrane helix</keyword>
<evidence type="ECO:0000256" key="8">
    <source>
        <dbReference type="ARBA" id="ARBA00023065"/>
    </source>
</evidence>
<dbReference type="OrthoDB" id="6021021at2759"/>